<dbReference type="Gene3D" id="3.30.559.10">
    <property type="entry name" value="Chloramphenicol acetyltransferase-like domain"/>
    <property type="match status" value="2"/>
</dbReference>
<evidence type="ECO:0000256" key="1">
    <source>
        <dbReference type="ARBA" id="ARBA00022679"/>
    </source>
</evidence>
<dbReference type="PANTHER" id="PTHR31642:SF310">
    <property type="entry name" value="FATTY ALCOHOL:CAFFEOYL-COA ACYLTRANSFERASE"/>
    <property type="match status" value="1"/>
</dbReference>
<proteinExistence type="predicted"/>
<organism evidence="3 4">
    <name type="scientific">Aureobasidium melanogenum</name>
    <name type="common">Aureobasidium pullulans var. melanogenum</name>
    <dbReference type="NCBI Taxonomy" id="46634"/>
    <lineage>
        <taxon>Eukaryota</taxon>
        <taxon>Fungi</taxon>
        <taxon>Dikarya</taxon>
        <taxon>Ascomycota</taxon>
        <taxon>Pezizomycotina</taxon>
        <taxon>Dothideomycetes</taxon>
        <taxon>Dothideomycetidae</taxon>
        <taxon>Dothideales</taxon>
        <taxon>Saccotheciaceae</taxon>
        <taxon>Aureobasidium</taxon>
    </lineage>
</organism>
<comment type="caution">
    <text evidence="3">The sequence shown here is derived from an EMBL/GenBank/DDBJ whole genome shotgun (WGS) entry which is preliminary data.</text>
</comment>
<sequence length="490" mass="55008">MTVVTPSATTFGSVSIAAPDVYVSPSAHNPPAHTLELSQLEQSNPRGWVRLLCFFKSHPHIDSEEIVRIFREGLKPTLQAIPSLACEIVPFDDGKSPTGKIALKHGDFGSLRVQDLRGSGLNYEKLQKRNFPQSWLKPADLCACDVFPKPDEQQPVFIPRLNVIEGGFILTLHCHHSIFDAQGINEVLRVWARNCHHLQDKSVLKCDSLPVETFDRTAHNATHEPTAEMGRPEHHPELIIAPEPITFGETAMKDTHQSRVYRVSPEALTQLELDCSEVGEHWTSTNDRVTALIWHSVVRAQVDPDRLLDKDTLSHHIVNVDLRLRSEPPLSKSYPGCPMSYAHAAMRLRDVYKSPSLAPIAFAIREAIDKRTPEYVRSLITLLANVPGYDHVVSASFPNLMANDCLTSTWYKLDIYDLDFGPAIGKIERVRFPTGGLFNGLSMIYPQITRGEDSGMEIAIGLDSCNFEKLDRDPVWRRYTEPTDFGYDCL</sequence>
<evidence type="ECO:0000313" key="3">
    <source>
        <dbReference type="EMBL" id="KAH0212420.1"/>
    </source>
</evidence>
<dbReference type="Proteomes" id="UP000767238">
    <property type="component" value="Unassembled WGS sequence"/>
</dbReference>
<dbReference type="InterPro" id="IPR023213">
    <property type="entry name" value="CAT-like_dom_sf"/>
</dbReference>
<feature type="non-terminal residue" evidence="3">
    <location>
        <position position="490"/>
    </location>
</feature>
<reference evidence="3" key="2">
    <citation type="submission" date="2021-08" db="EMBL/GenBank/DDBJ databases">
        <authorList>
            <person name="Gostincar C."/>
            <person name="Sun X."/>
            <person name="Song Z."/>
            <person name="Gunde-Cimerman N."/>
        </authorList>
    </citation>
    <scope>NUCLEOTIDE SEQUENCE</scope>
    <source>
        <strain evidence="3">EXF-8016</strain>
        <strain evidence="2">EXF-9911</strain>
    </source>
</reference>
<dbReference type="Proteomes" id="UP000779574">
    <property type="component" value="Unassembled WGS sequence"/>
</dbReference>
<evidence type="ECO:0000313" key="2">
    <source>
        <dbReference type="EMBL" id="KAG9700682.1"/>
    </source>
</evidence>
<dbReference type="InterPro" id="IPR050317">
    <property type="entry name" value="Plant_Fungal_Acyltransferase"/>
</dbReference>
<keyword evidence="1" id="KW-0808">Transferase</keyword>
<evidence type="ECO:0008006" key="5">
    <source>
        <dbReference type="Google" id="ProtNLM"/>
    </source>
</evidence>
<accession>A0A9P8K1R3</accession>
<dbReference type="EMBL" id="JAHFYH010000116">
    <property type="protein sequence ID" value="KAH0212420.1"/>
    <property type="molecule type" value="Genomic_DNA"/>
</dbReference>
<dbReference type="EMBL" id="JAHFXF010000011">
    <property type="protein sequence ID" value="KAG9700682.1"/>
    <property type="molecule type" value="Genomic_DNA"/>
</dbReference>
<dbReference type="Pfam" id="PF02458">
    <property type="entry name" value="Transferase"/>
    <property type="match status" value="1"/>
</dbReference>
<name>A0A9P8K1R3_AURME</name>
<dbReference type="GO" id="GO:0016747">
    <property type="term" value="F:acyltransferase activity, transferring groups other than amino-acyl groups"/>
    <property type="evidence" value="ECO:0007669"/>
    <property type="project" value="TreeGrafter"/>
</dbReference>
<dbReference type="PANTHER" id="PTHR31642">
    <property type="entry name" value="TRICHOTHECENE 3-O-ACETYLTRANSFERASE"/>
    <property type="match status" value="1"/>
</dbReference>
<evidence type="ECO:0000313" key="4">
    <source>
        <dbReference type="Proteomes" id="UP000767238"/>
    </source>
</evidence>
<protein>
    <recommendedName>
        <fullName evidence="5">Trichothecene 3-O-acetyltransferase</fullName>
    </recommendedName>
</protein>
<dbReference type="AlphaFoldDB" id="A0A9P8K1R3"/>
<gene>
    <name evidence="2" type="ORF">KCU76_g591</name>
    <name evidence="3" type="ORF">KCV03_g9344</name>
</gene>
<reference evidence="3" key="1">
    <citation type="journal article" date="2021" name="J Fungi (Basel)">
        <title>Virulence traits and population genomics of the black yeast Aureobasidium melanogenum.</title>
        <authorList>
            <person name="Cernosa A."/>
            <person name="Sun X."/>
            <person name="Gostincar C."/>
            <person name="Fang C."/>
            <person name="Gunde-Cimerman N."/>
            <person name="Song Z."/>
        </authorList>
    </citation>
    <scope>NUCLEOTIDE SEQUENCE</scope>
    <source>
        <strain evidence="3">EXF-8016</strain>
        <strain evidence="2">EXF-9911</strain>
    </source>
</reference>